<dbReference type="AlphaFoldDB" id="A0A2Z6QMF7"/>
<feature type="compositionally biased region" description="Low complexity" evidence="2">
    <location>
        <begin position="153"/>
        <end position="205"/>
    </location>
</feature>
<feature type="region of interest" description="Disordered" evidence="2">
    <location>
        <begin position="124"/>
        <end position="242"/>
    </location>
</feature>
<proteinExistence type="predicted"/>
<evidence type="ECO:0000256" key="2">
    <source>
        <dbReference type="SAM" id="MobiDB-lite"/>
    </source>
</evidence>
<organism evidence="3 4">
    <name type="scientific">Rhizophagus clarus</name>
    <dbReference type="NCBI Taxonomy" id="94130"/>
    <lineage>
        <taxon>Eukaryota</taxon>
        <taxon>Fungi</taxon>
        <taxon>Fungi incertae sedis</taxon>
        <taxon>Mucoromycota</taxon>
        <taxon>Glomeromycotina</taxon>
        <taxon>Glomeromycetes</taxon>
        <taxon>Glomerales</taxon>
        <taxon>Glomeraceae</taxon>
        <taxon>Rhizophagus</taxon>
    </lineage>
</organism>
<name>A0A2Z6QMF7_9GLOM</name>
<reference evidence="3 4" key="1">
    <citation type="submission" date="2017-11" db="EMBL/GenBank/DDBJ databases">
        <title>The genome of Rhizophagus clarus HR1 reveals common genetic basis of auxotrophy among arbuscular mycorrhizal fungi.</title>
        <authorList>
            <person name="Kobayashi Y."/>
        </authorList>
    </citation>
    <scope>NUCLEOTIDE SEQUENCE [LARGE SCALE GENOMIC DNA]</scope>
    <source>
        <strain evidence="3 4">HR1</strain>
    </source>
</reference>
<accession>A0A2Z6QMF7</accession>
<gene>
    <name evidence="3" type="ORF">RclHR1_01840037</name>
</gene>
<comment type="caution">
    <text evidence="3">The sequence shown here is derived from an EMBL/GenBank/DDBJ whole genome shotgun (WGS) entry which is preliminary data.</text>
</comment>
<protein>
    <submittedName>
        <fullName evidence="3">Uncharacterized protein</fullName>
    </submittedName>
</protein>
<feature type="compositionally biased region" description="Basic residues" evidence="2">
    <location>
        <begin position="217"/>
        <end position="226"/>
    </location>
</feature>
<sequence>MVTDQNHSSDSAPIEQEVSRYEKIAKRIADMDSALSEKMGALDEKMDNYYSEYKKSVKRLEKDIRSLKVKLEDLDECVDRKIVVDSIHKIVPILINEKSKDSAYLSESSEDSDSVKIIERSHGYRVREETADQESDQPKALRVKHPTALTNIPPKSTSSKTSSSESSSSESSSSPESSSSKTSSSESSSSESSSSETSSSESSSSDSDIDEIVNMIKHQRIWKRQAQRKDQEKNAYNKNRAN</sequence>
<evidence type="ECO:0000313" key="3">
    <source>
        <dbReference type="EMBL" id="GBB91240.1"/>
    </source>
</evidence>
<dbReference type="Proteomes" id="UP000247702">
    <property type="component" value="Unassembled WGS sequence"/>
</dbReference>
<dbReference type="EMBL" id="BEXD01000935">
    <property type="protein sequence ID" value="GBB91240.1"/>
    <property type="molecule type" value="Genomic_DNA"/>
</dbReference>
<keyword evidence="1" id="KW-0175">Coiled coil</keyword>
<evidence type="ECO:0000313" key="4">
    <source>
        <dbReference type="Proteomes" id="UP000247702"/>
    </source>
</evidence>
<evidence type="ECO:0000256" key="1">
    <source>
        <dbReference type="SAM" id="Coils"/>
    </source>
</evidence>
<keyword evidence="4" id="KW-1185">Reference proteome</keyword>
<feature type="coiled-coil region" evidence="1">
    <location>
        <begin position="50"/>
        <end position="77"/>
    </location>
</feature>